<feature type="domain" description="Glycosyltransferase 2-like" evidence="2">
    <location>
        <begin position="3"/>
        <end position="136"/>
    </location>
</feature>
<dbReference type="RefSeq" id="WP_146512980.1">
    <property type="nucleotide sequence ID" value="NZ_SJPI01000001.1"/>
</dbReference>
<name>A0A5C5WP78_9BACT</name>
<accession>A0A5C5WP78</accession>
<evidence type="ECO:0000259" key="2">
    <source>
        <dbReference type="Pfam" id="PF00535"/>
    </source>
</evidence>
<sequence>MTSIFILTKDEEINIEQCIQSVAWSDDIVVLDSYSSDRTTEIAQDLGARVVQRKFDNWSAHQNWAVQNIEFKNPWVFYLDADEAFDDELTGELQVEPAANVAAFKVRRKDYLMGTWLKRSQFYPTWFVRYFRPEKIKYERLAHPIAIVDGNVEALAGHILHKPFSHGMHQWFDKHNRYSDFEAQELLEEVLGDIHWKPIFSKDHNERRRALKRLAYRIPCRPTILYWYLMIVRLGFLDGKAGRSYASLRHLYETMIDAKVMEAKYLKRLESEGDSQVRHTL</sequence>
<evidence type="ECO:0000256" key="1">
    <source>
        <dbReference type="ARBA" id="ARBA00038494"/>
    </source>
</evidence>
<comment type="similarity">
    <text evidence="1">Belongs to the glycosyltransferase 2 family. WaaE/KdtX subfamily.</text>
</comment>
<comment type="caution">
    <text evidence="3">The sequence shown here is derived from an EMBL/GenBank/DDBJ whole genome shotgun (WGS) entry which is preliminary data.</text>
</comment>
<dbReference type="InterPro" id="IPR001173">
    <property type="entry name" value="Glyco_trans_2-like"/>
</dbReference>
<dbReference type="CDD" id="cd02511">
    <property type="entry name" value="Beta4Glucosyltransferase"/>
    <property type="match status" value="1"/>
</dbReference>
<proteinExistence type="inferred from homology"/>
<dbReference type="InterPro" id="IPR029044">
    <property type="entry name" value="Nucleotide-diphossugar_trans"/>
</dbReference>
<evidence type="ECO:0000313" key="4">
    <source>
        <dbReference type="Proteomes" id="UP000316598"/>
    </source>
</evidence>
<dbReference type="OrthoDB" id="9815923at2"/>
<keyword evidence="3" id="KW-0808">Transferase</keyword>
<organism evidence="3 4">
    <name type="scientific">Rubripirellula amarantea</name>
    <dbReference type="NCBI Taxonomy" id="2527999"/>
    <lineage>
        <taxon>Bacteria</taxon>
        <taxon>Pseudomonadati</taxon>
        <taxon>Planctomycetota</taxon>
        <taxon>Planctomycetia</taxon>
        <taxon>Pirellulales</taxon>
        <taxon>Pirellulaceae</taxon>
        <taxon>Rubripirellula</taxon>
    </lineage>
</organism>
<dbReference type="EMBL" id="SJPI01000001">
    <property type="protein sequence ID" value="TWT52644.1"/>
    <property type="molecule type" value="Genomic_DNA"/>
</dbReference>
<dbReference type="AlphaFoldDB" id="A0A5C5WP78"/>
<evidence type="ECO:0000313" key="3">
    <source>
        <dbReference type="EMBL" id="TWT52644.1"/>
    </source>
</evidence>
<dbReference type="PANTHER" id="PTHR43630:SF2">
    <property type="entry name" value="GLYCOSYLTRANSFERASE"/>
    <property type="match status" value="1"/>
</dbReference>
<dbReference type="GO" id="GO:0016740">
    <property type="term" value="F:transferase activity"/>
    <property type="evidence" value="ECO:0007669"/>
    <property type="project" value="UniProtKB-KW"/>
</dbReference>
<protein>
    <submittedName>
        <fullName evidence="3">Glycosyl transferase family 2</fullName>
    </submittedName>
</protein>
<reference evidence="3 4" key="1">
    <citation type="submission" date="2019-02" db="EMBL/GenBank/DDBJ databases">
        <title>Deep-cultivation of Planctomycetes and their phenomic and genomic characterization uncovers novel biology.</title>
        <authorList>
            <person name="Wiegand S."/>
            <person name="Jogler M."/>
            <person name="Boedeker C."/>
            <person name="Pinto D."/>
            <person name="Vollmers J."/>
            <person name="Rivas-Marin E."/>
            <person name="Kohn T."/>
            <person name="Peeters S.H."/>
            <person name="Heuer A."/>
            <person name="Rast P."/>
            <person name="Oberbeckmann S."/>
            <person name="Bunk B."/>
            <person name="Jeske O."/>
            <person name="Meyerdierks A."/>
            <person name="Storesund J.E."/>
            <person name="Kallscheuer N."/>
            <person name="Luecker S."/>
            <person name="Lage O.M."/>
            <person name="Pohl T."/>
            <person name="Merkel B.J."/>
            <person name="Hornburger P."/>
            <person name="Mueller R.-W."/>
            <person name="Bruemmer F."/>
            <person name="Labrenz M."/>
            <person name="Spormann A.M."/>
            <person name="Op Den Camp H."/>
            <person name="Overmann J."/>
            <person name="Amann R."/>
            <person name="Jetten M.S.M."/>
            <person name="Mascher T."/>
            <person name="Medema M.H."/>
            <person name="Devos D.P."/>
            <person name="Kaster A.-K."/>
            <person name="Ovreas L."/>
            <person name="Rohde M."/>
            <person name="Galperin M.Y."/>
            <person name="Jogler C."/>
        </authorList>
    </citation>
    <scope>NUCLEOTIDE SEQUENCE [LARGE SCALE GENOMIC DNA]</scope>
    <source>
        <strain evidence="3 4">Pla22</strain>
    </source>
</reference>
<gene>
    <name evidence="3" type="ORF">Pla22_02700</name>
</gene>
<dbReference type="Gene3D" id="3.90.550.10">
    <property type="entry name" value="Spore Coat Polysaccharide Biosynthesis Protein SpsA, Chain A"/>
    <property type="match status" value="1"/>
</dbReference>
<keyword evidence="4" id="KW-1185">Reference proteome</keyword>
<dbReference type="Pfam" id="PF00535">
    <property type="entry name" value="Glycos_transf_2"/>
    <property type="match status" value="1"/>
</dbReference>
<dbReference type="Proteomes" id="UP000316598">
    <property type="component" value="Unassembled WGS sequence"/>
</dbReference>
<dbReference type="PANTHER" id="PTHR43630">
    <property type="entry name" value="POLY-BETA-1,6-N-ACETYL-D-GLUCOSAMINE SYNTHASE"/>
    <property type="match status" value="1"/>
</dbReference>
<dbReference type="SUPFAM" id="SSF53448">
    <property type="entry name" value="Nucleotide-diphospho-sugar transferases"/>
    <property type="match status" value="1"/>
</dbReference>